<dbReference type="AlphaFoldDB" id="A0A422PXA1"/>
<comment type="caution">
    <text evidence="2">The sequence shown here is derived from an EMBL/GenBank/DDBJ whole genome shotgun (WGS) entry which is preliminary data.</text>
</comment>
<dbReference type="RefSeq" id="XP_029229817.1">
    <property type="nucleotide sequence ID" value="XM_029370123.1"/>
</dbReference>
<dbReference type="EMBL" id="MKKU01000139">
    <property type="protein sequence ID" value="RNF22360.1"/>
    <property type="molecule type" value="Genomic_DNA"/>
</dbReference>
<feature type="region of interest" description="Disordered" evidence="1">
    <location>
        <begin position="81"/>
        <end position="115"/>
    </location>
</feature>
<sequence>MEKAAEEHLPPHALVRSLAIPAPPSGSICPRRAAQVTPGDCLVASNRSAPTKNAHATTVKRARRGRCQRFLGAMCAQSARAAPQPLATGRPRWQSSLQGQGEASKPRRGSETACVRGDAGTLLSRAARQPKFVLEGSGAPGLDSSAIDRPGSSVVSSISQALNRFPSVATILVWTASLVC</sequence>
<organism evidence="2 3">
    <name type="scientific">Trypanosoma conorhini</name>
    <dbReference type="NCBI Taxonomy" id="83891"/>
    <lineage>
        <taxon>Eukaryota</taxon>
        <taxon>Discoba</taxon>
        <taxon>Euglenozoa</taxon>
        <taxon>Kinetoplastea</taxon>
        <taxon>Metakinetoplastina</taxon>
        <taxon>Trypanosomatida</taxon>
        <taxon>Trypanosomatidae</taxon>
        <taxon>Trypanosoma</taxon>
    </lineage>
</organism>
<evidence type="ECO:0000313" key="2">
    <source>
        <dbReference type="EMBL" id="RNF22360.1"/>
    </source>
</evidence>
<gene>
    <name evidence="2" type="ORF">Tco025E_03202</name>
</gene>
<name>A0A422PXA1_9TRYP</name>
<accession>A0A422PXA1</accession>
<protein>
    <submittedName>
        <fullName evidence="2">Uncharacterized protein</fullName>
    </submittedName>
</protein>
<reference evidence="2 3" key="1">
    <citation type="journal article" date="2018" name="BMC Genomics">
        <title>Genomic comparison of Trypanosoma conorhini and Trypanosoma rangeli to Trypanosoma cruzi strains of high and low virulence.</title>
        <authorList>
            <person name="Bradwell K.R."/>
            <person name="Koparde V.N."/>
            <person name="Matveyev A.V."/>
            <person name="Serrano M.G."/>
            <person name="Alves J.M."/>
            <person name="Parikh H."/>
            <person name="Huang B."/>
            <person name="Lee V."/>
            <person name="Espinosa-Alvarez O."/>
            <person name="Ortiz P.A."/>
            <person name="Costa-Martins A.G."/>
            <person name="Teixeira M.M."/>
            <person name="Buck G.A."/>
        </authorList>
    </citation>
    <scope>NUCLEOTIDE SEQUENCE [LARGE SCALE GENOMIC DNA]</scope>
    <source>
        <strain evidence="2 3">025E</strain>
    </source>
</reference>
<dbReference type="Proteomes" id="UP000284403">
    <property type="component" value="Unassembled WGS sequence"/>
</dbReference>
<keyword evidence="3" id="KW-1185">Reference proteome</keyword>
<evidence type="ECO:0000256" key="1">
    <source>
        <dbReference type="SAM" id="MobiDB-lite"/>
    </source>
</evidence>
<dbReference type="GeneID" id="40316813"/>
<proteinExistence type="predicted"/>
<evidence type="ECO:0000313" key="3">
    <source>
        <dbReference type="Proteomes" id="UP000284403"/>
    </source>
</evidence>